<dbReference type="GO" id="GO:0016407">
    <property type="term" value="F:acetyltransferase activity"/>
    <property type="evidence" value="ECO:0007669"/>
    <property type="project" value="InterPro"/>
</dbReference>
<dbReference type="Proteomes" id="UP000460272">
    <property type="component" value="Unassembled WGS sequence"/>
</dbReference>
<dbReference type="EMBL" id="RPFW01000002">
    <property type="protein sequence ID" value="TVZ04944.1"/>
    <property type="molecule type" value="Genomic_DNA"/>
</dbReference>
<protein>
    <submittedName>
        <fullName evidence="3">Arylamine N-acetyltransferase</fullName>
    </submittedName>
</protein>
<evidence type="ECO:0000313" key="3">
    <source>
        <dbReference type="EMBL" id="TVZ04944.1"/>
    </source>
</evidence>
<organism evidence="3 4">
    <name type="scientific">Trebonia kvetii</name>
    <dbReference type="NCBI Taxonomy" id="2480626"/>
    <lineage>
        <taxon>Bacteria</taxon>
        <taxon>Bacillati</taxon>
        <taxon>Actinomycetota</taxon>
        <taxon>Actinomycetes</taxon>
        <taxon>Streptosporangiales</taxon>
        <taxon>Treboniaceae</taxon>
        <taxon>Trebonia</taxon>
    </lineage>
</organism>
<gene>
    <name evidence="3" type="ORF">EAS64_09945</name>
</gene>
<dbReference type="OrthoDB" id="7181050at2"/>
<dbReference type="RefSeq" id="WP_145852650.1">
    <property type="nucleotide sequence ID" value="NZ_RPFW01000002.1"/>
</dbReference>
<keyword evidence="4" id="KW-1185">Reference proteome</keyword>
<comment type="similarity">
    <text evidence="1 2">Belongs to the arylamine N-acetyltransferase family.</text>
</comment>
<accession>A0A6P2C0Q5</accession>
<dbReference type="SUPFAM" id="SSF54001">
    <property type="entry name" value="Cysteine proteinases"/>
    <property type="match status" value="1"/>
</dbReference>
<dbReference type="PRINTS" id="PR01543">
    <property type="entry name" value="ANATRNSFRASE"/>
</dbReference>
<evidence type="ECO:0000313" key="4">
    <source>
        <dbReference type="Proteomes" id="UP000460272"/>
    </source>
</evidence>
<dbReference type="PANTHER" id="PTHR11786:SF0">
    <property type="entry name" value="ARYLAMINE N-ACETYLTRANSFERASE 4-RELATED"/>
    <property type="match status" value="1"/>
</dbReference>
<evidence type="ECO:0000256" key="2">
    <source>
        <dbReference type="RuleBase" id="RU003452"/>
    </source>
</evidence>
<dbReference type="Gene3D" id="3.30.2140.10">
    <property type="entry name" value="Arylamine N-acetyltransferase"/>
    <property type="match status" value="1"/>
</dbReference>
<sequence>MSVTTQPGRPIPDNSKKRETVTGYLSRLGLRDRPAPTVAALTELHRRHLDAIPYENLAIMLGRPDSTDPGQTLARVAAGGNAGYCFHHNGAFELVLRDLGFAVERRFGQVWNKPEDRAVPELNHLVLLVTVDGRPWWPDLGLGDALRDPVEVIDGEIRQGPFRYEISGASAQGWTFRHDPAAGSFGYVDVRPASPAPADVAASHLMLSSPPDGRFTRVLVVQRRDDTGTGVLRGIRLQRIGDQPFTRDLTAYGDWRAALESMRVSLAGVTDGELRSLHARMLAAHEEWAAADGN</sequence>
<dbReference type="InterPro" id="IPR001447">
    <property type="entry name" value="Arylamine_N-AcTrfase"/>
</dbReference>
<dbReference type="PANTHER" id="PTHR11786">
    <property type="entry name" value="N-HYDROXYARYLAMINE O-ACETYLTRANSFERASE"/>
    <property type="match status" value="1"/>
</dbReference>
<proteinExistence type="inferred from homology"/>
<name>A0A6P2C0Q5_9ACTN</name>
<evidence type="ECO:0000256" key="1">
    <source>
        <dbReference type="ARBA" id="ARBA00006547"/>
    </source>
</evidence>
<reference evidence="3 4" key="1">
    <citation type="submission" date="2018-11" db="EMBL/GenBank/DDBJ databases">
        <title>Trebonia kvetii gen.nov., sp.nov., a novel acidophilic actinobacterium, and proposal of the new actinobacterial family Treboniaceae fam. nov.</title>
        <authorList>
            <person name="Rapoport D."/>
            <person name="Sagova-Mareckova M."/>
            <person name="Sedlacek I."/>
            <person name="Provaznik J."/>
            <person name="Kralova S."/>
            <person name="Pavlinic D."/>
            <person name="Benes V."/>
            <person name="Kopecky J."/>
        </authorList>
    </citation>
    <scope>NUCLEOTIDE SEQUENCE [LARGE SCALE GENOMIC DNA]</scope>
    <source>
        <strain evidence="3 4">15Tr583</strain>
    </source>
</reference>
<dbReference type="InterPro" id="IPR038765">
    <property type="entry name" value="Papain-like_cys_pep_sf"/>
</dbReference>
<dbReference type="Pfam" id="PF00797">
    <property type="entry name" value="Acetyltransf_2"/>
    <property type="match status" value="1"/>
</dbReference>
<dbReference type="Gene3D" id="2.40.128.150">
    <property type="entry name" value="Cysteine proteinases"/>
    <property type="match status" value="1"/>
</dbReference>
<keyword evidence="3" id="KW-0808">Transferase</keyword>
<dbReference type="AlphaFoldDB" id="A0A6P2C0Q5"/>
<comment type="caution">
    <text evidence="3">The sequence shown here is derived from an EMBL/GenBank/DDBJ whole genome shotgun (WGS) entry which is preliminary data.</text>
</comment>